<name>A0AAV2BS05_9ARAC</name>
<reference evidence="2 3" key="1">
    <citation type="submission" date="2024-04" db="EMBL/GenBank/DDBJ databases">
        <authorList>
            <person name="Rising A."/>
            <person name="Reimegard J."/>
            <person name="Sonavane S."/>
            <person name="Akerstrom W."/>
            <person name="Nylinder S."/>
            <person name="Hedman E."/>
            <person name="Kallberg Y."/>
        </authorList>
    </citation>
    <scope>NUCLEOTIDE SEQUENCE [LARGE SCALE GENOMIC DNA]</scope>
</reference>
<keyword evidence="1" id="KW-0732">Signal</keyword>
<accession>A0AAV2BS05</accession>
<feature type="signal peptide" evidence="1">
    <location>
        <begin position="1"/>
        <end position="18"/>
    </location>
</feature>
<organism evidence="2 3">
    <name type="scientific">Larinioides sclopetarius</name>
    <dbReference type="NCBI Taxonomy" id="280406"/>
    <lineage>
        <taxon>Eukaryota</taxon>
        <taxon>Metazoa</taxon>
        <taxon>Ecdysozoa</taxon>
        <taxon>Arthropoda</taxon>
        <taxon>Chelicerata</taxon>
        <taxon>Arachnida</taxon>
        <taxon>Araneae</taxon>
        <taxon>Araneomorphae</taxon>
        <taxon>Entelegynae</taxon>
        <taxon>Araneoidea</taxon>
        <taxon>Araneidae</taxon>
        <taxon>Larinioides</taxon>
    </lineage>
</organism>
<dbReference type="EMBL" id="CAXIEN010000479">
    <property type="protein sequence ID" value="CAL1298927.1"/>
    <property type="molecule type" value="Genomic_DNA"/>
</dbReference>
<sequence length="47" mass="5436">MKFLFPFCVVILFGAVFTFEITQPDCHGNTTEGGYNSCRLRLPWKHN</sequence>
<gene>
    <name evidence="2" type="ORF">LARSCL_LOCUS21064</name>
</gene>
<proteinExistence type="predicted"/>
<evidence type="ECO:0000313" key="3">
    <source>
        <dbReference type="Proteomes" id="UP001497382"/>
    </source>
</evidence>
<comment type="caution">
    <text evidence="2">The sequence shown here is derived from an EMBL/GenBank/DDBJ whole genome shotgun (WGS) entry which is preliminary data.</text>
</comment>
<evidence type="ECO:0000256" key="1">
    <source>
        <dbReference type="SAM" id="SignalP"/>
    </source>
</evidence>
<dbReference type="AlphaFoldDB" id="A0AAV2BS05"/>
<dbReference type="Proteomes" id="UP001497382">
    <property type="component" value="Unassembled WGS sequence"/>
</dbReference>
<protein>
    <submittedName>
        <fullName evidence="2">Uncharacterized protein</fullName>
    </submittedName>
</protein>
<feature type="chain" id="PRO_5043573005" evidence="1">
    <location>
        <begin position="19"/>
        <end position="47"/>
    </location>
</feature>
<keyword evidence="3" id="KW-1185">Reference proteome</keyword>
<evidence type="ECO:0000313" key="2">
    <source>
        <dbReference type="EMBL" id="CAL1298927.1"/>
    </source>
</evidence>